<dbReference type="InterPro" id="IPR029033">
    <property type="entry name" value="His_PPase_superfam"/>
</dbReference>
<dbReference type="SMART" id="SM00855">
    <property type="entry name" value="PGAM"/>
    <property type="match status" value="1"/>
</dbReference>
<dbReference type="InterPro" id="IPR013078">
    <property type="entry name" value="His_Pase_superF_clade-1"/>
</dbReference>
<sequence length="267" mass="29694">MDKTLNRCWFSLIGNTQLTVCQRYFNRSYKMIEYVIPPTLVQSLAAIPTDQPVALLLRHSVRDPIPEGETGNDLPLTDKGVEIARELGEKLKGRLSTLHTSPVRRCVQTAEHLRSGAGINCEIKLDRMLGDPGVFIEDAEVAGQNFHTREYWELIASLVRGEKLIGMRHGPTAARQLTEHMLAQIDGKPGVHIFVTHDYFLATLAAVGLALASDESLAPKFLDGVFIWQDAQIHGRYKSNQGVIKWPTQTQTSPNRICVLEGQNEAG</sequence>
<dbReference type="CDD" id="cd07040">
    <property type="entry name" value="HP"/>
    <property type="match status" value="1"/>
</dbReference>
<reference evidence="1 2" key="1">
    <citation type="submission" date="2018-06" db="EMBL/GenBank/DDBJ databases">
        <title>Lujinxingia sediminis gen. nov. sp. nov., a new facultative anaerobic member of the class Deltaproteobacteria, and proposal of Lujinxingaceae fam. nov.</title>
        <authorList>
            <person name="Guo L.-Y."/>
            <person name="Li C.-M."/>
            <person name="Wang S."/>
            <person name="Du Z.-J."/>
        </authorList>
    </citation>
    <scope>NUCLEOTIDE SEQUENCE [LARGE SCALE GENOMIC DNA]</scope>
    <source>
        <strain evidence="1 2">FA350</strain>
    </source>
</reference>
<dbReference type="SUPFAM" id="SSF53254">
    <property type="entry name" value="Phosphoglycerate mutase-like"/>
    <property type="match status" value="1"/>
</dbReference>
<name>A0A2Z4FPP9_9DELT</name>
<organism evidence="1 2">
    <name type="scientific">Bradymonas sediminis</name>
    <dbReference type="NCBI Taxonomy" id="1548548"/>
    <lineage>
        <taxon>Bacteria</taxon>
        <taxon>Deltaproteobacteria</taxon>
        <taxon>Bradymonadales</taxon>
        <taxon>Bradymonadaceae</taxon>
        <taxon>Bradymonas</taxon>
    </lineage>
</organism>
<dbReference type="Proteomes" id="UP000249799">
    <property type="component" value="Chromosome"/>
</dbReference>
<dbReference type="Pfam" id="PF00300">
    <property type="entry name" value="His_Phos_1"/>
    <property type="match status" value="1"/>
</dbReference>
<keyword evidence="2" id="KW-1185">Reference proteome</keyword>
<gene>
    <name evidence="1" type="ORF">DN745_17525</name>
</gene>
<dbReference type="Gene3D" id="3.40.50.1240">
    <property type="entry name" value="Phosphoglycerate mutase-like"/>
    <property type="match status" value="1"/>
</dbReference>
<dbReference type="EMBL" id="CP030032">
    <property type="protein sequence ID" value="AWV91031.1"/>
    <property type="molecule type" value="Genomic_DNA"/>
</dbReference>
<evidence type="ECO:0000313" key="2">
    <source>
        <dbReference type="Proteomes" id="UP000249799"/>
    </source>
</evidence>
<protein>
    <submittedName>
        <fullName evidence="1">Histidine phosphatase family protein</fullName>
    </submittedName>
</protein>
<dbReference type="AlphaFoldDB" id="A0A2Z4FPP9"/>
<proteinExistence type="predicted"/>
<accession>A0A2Z4FPP9</accession>
<dbReference type="OrthoDB" id="5519204at2"/>
<evidence type="ECO:0000313" key="1">
    <source>
        <dbReference type="EMBL" id="AWV91031.1"/>
    </source>
</evidence>
<dbReference type="KEGG" id="bsed:DN745_17525"/>